<dbReference type="SUPFAM" id="SSF55347">
    <property type="entry name" value="Glyceraldehyde-3-phosphate dehydrogenase-like, C-terminal domain"/>
    <property type="match status" value="1"/>
</dbReference>
<dbReference type="InterPro" id="IPR055170">
    <property type="entry name" value="GFO_IDH_MocA-like_dom"/>
</dbReference>
<dbReference type="InterPro" id="IPR008354">
    <property type="entry name" value="Glc-Fru_OxRdtase_bac"/>
</dbReference>
<dbReference type="InterPro" id="IPR019546">
    <property type="entry name" value="TAT_signal_bac_arc"/>
</dbReference>
<comment type="caution">
    <text evidence="6">The sequence shown here is derived from an EMBL/GenBank/DDBJ whole genome shotgun (WGS) entry which is preliminary data.</text>
</comment>
<dbReference type="NCBIfam" id="TIGR01409">
    <property type="entry name" value="TAT_signal_seq"/>
    <property type="match status" value="1"/>
</dbReference>
<sequence>MADDAGGPGYRTPDPGQATRRDVIKVGGLAGAALAAGAAGVPGFPPPSPLDVGGVEGDAVNFPNWRSSAEPPSGPLRRPTSPSERIGFAIVALGRITLEEVLPALAECLHARPVALVSGSPEKARLVAAQYGIPPEAVHSYEEFERLADNATVRAVYIALPNAMHREFTLRAAAIGKHVLTEKPMANSAEECRDMIGACARAGVRLMVAYRCQYEPVNRAAIALVREQAIGRLRFIEATNTQANGPGPQWRYSKRLAGGGALPDIGLYCLNASRAVTGEEPIEVSACSFSPPGDDRFREVEESIAFTLRFPSGVLARCLSSYGAFQNRSLRLLGDAGNIELAQAFEYRGQRLFLERRVEQSPGREERRIRPRNQFALEIDHFAQCVRDNLQPHTPGEEGLQDQVVMEAIYRASSDRRPVAIPAPAASTRGVEPTDN</sequence>
<dbReference type="Pfam" id="PF22725">
    <property type="entry name" value="GFO_IDH_MocA_C3"/>
    <property type="match status" value="1"/>
</dbReference>
<evidence type="ECO:0000259" key="4">
    <source>
        <dbReference type="Pfam" id="PF01408"/>
    </source>
</evidence>
<feature type="domain" description="GFO/IDH/MocA-like oxidoreductase" evidence="5">
    <location>
        <begin position="219"/>
        <end position="340"/>
    </location>
</feature>
<dbReference type="Proteomes" id="UP001196068">
    <property type="component" value="Unassembled WGS sequence"/>
</dbReference>
<keyword evidence="7" id="KW-1185">Reference proteome</keyword>
<dbReference type="InterPro" id="IPR006311">
    <property type="entry name" value="TAT_signal"/>
</dbReference>
<evidence type="ECO:0000313" key="7">
    <source>
        <dbReference type="Proteomes" id="UP001196068"/>
    </source>
</evidence>
<dbReference type="InterPro" id="IPR050984">
    <property type="entry name" value="Gfo/Idh/MocA_domain"/>
</dbReference>
<evidence type="ECO:0000256" key="2">
    <source>
        <dbReference type="ARBA" id="ARBA00023002"/>
    </source>
</evidence>
<organism evidence="6 7">
    <name type="scientific">Plastoroseomonas arctica</name>
    <dbReference type="NCBI Taxonomy" id="1509237"/>
    <lineage>
        <taxon>Bacteria</taxon>
        <taxon>Pseudomonadati</taxon>
        <taxon>Pseudomonadota</taxon>
        <taxon>Alphaproteobacteria</taxon>
        <taxon>Acetobacterales</taxon>
        <taxon>Acetobacteraceae</taxon>
        <taxon>Plastoroseomonas</taxon>
    </lineage>
</organism>
<protein>
    <submittedName>
        <fullName evidence="6">Gfo/Idh/MocA family oxidoreductase</fullName>
    </submittedName>
</protein>
<dbReference type="SUPFAM" id="SSF51735">
    <property type="entry name" value="NAD(P)-binding Rossmann-fold domains"/>
    <property type="match status" value="1"/>
</dbReference>
<name>A0AAF1JYU3_9PROT</name>
<dbReference type="AlphaFoldDB" id="A0AAF1JYU3"/>
<accession>A0AAF1JYU3</accession>
<dbReference type="PRINTS" id="PR01775">
    <property type="entry name" value="GLFROXRDTASE"/>
</dbReference>
<keyword evidence="2" id="KW-0560">Oxidoreductase</keyword>
<evidence type="ECO:0000256" key="1">
    <source>
        <dbReference type="ARBA" id="ARBA00010928"/>
    </source>
</evidence>
<dbReference type="InterPro" id="IPR036291">
    <property type="entry name" value="NAD(P)-bd_dom_sf"/>
</dbReference>
<feature type="region of interest" description="Disordered" evidence="3">
    <location>
        <begin position="1"/>
        <end position="21"/>
    </location>
</feature>
<dbReference type="Pfam" id="PF01408">
    <property type="entry name" value="GFO_IDH_MocA"/>
    <property type="match status" value="1"/>
</dbReference>
<evidence type="ECO:0000259" key="5">
    <source>
        <dbReference type="Pfam" id="PF22725"/>
    </source>
</evidence>
<proteinExistence type="inferred from homology"/>
<reference evidence="6" key="1">
    <citation type="submission" date="2020-01" db="EMBL/GenBank/DDBJ databases">
        <authorList>
            <person name="Rat A."/>
        </authorList>
    </citation>
    <scope>NUCLEOTIDE SEQUENCE</scope>
    <source>
        <strain evidence="6">LMG 28251</strain>
    </source>
</reference>
<feature type="region of interest" description="Disordered" evidence="3">
    <location>
        <begin position="61"/>
        <end position="81"/>
    </location>
</feature>
<evidence type="ECO:0000256" key="3">
    <source>
        <dbReference type="SAM" id="MobiDB-lite"/>
    </source>
</evidence>
<dbReference type="GO" id="GO:0016491">
    <property type="term" value="F:oxidoreductase activity"/>
    <property type="evidence" value="ECO:0007669"/>
    <property type="project" value="UniProtKB-KW"/>
</dbReference>
<feature type="region of interest" description="Disordered" evidence="3">
    <location>
        <begin position="416"/>
        <end position="436"/>
    </location>
</feature>
<reference evidence="6" key="2">
    <citation type="journal article" date="2021" name="Syst. Appl. Microbiol.">
        <title>Roseomonas hellenica sp. nov., isolated from roots of wild-growing Alkanna tinctoria.</title>
        <authorList>
            <person name="Rat A."/>
            <person name="Naranjo H.D."/>
            <person name="Lebbe L."/>
            <person name="Cnockaert M."/>
            <person name="Krigas N."/>
            <person name="Grigoriadou K."/>
            <person name="Maloupa E."/>
            <person name="Willems A."/>
        </authorList>
    </citation>
    <scope>NUCLEOTIDE SEQUENCE</scope>
    <source>
        <strain evidence="6">LMG 28251</strain>
    </source>
</reference>
<comment type="similarity">
    <text evidence="1">Belongs to the Gfo/Idh/MocA family.</text>
</comment>
<dbReference type="PANTHER" id="PTHR22604:SF105">
    <property type="entry name" value="TRANS-1,2-DIHYDROBENZENE-1,2-DIOL DEHYDROGENASE"/>
    <property type="match status" value="1"/>
</dbReference>
<dbReference type="PANTHER" id="PTHR22604">
    <property type="entry name" value="OXIDOREDUCTASES"/>
    <property type="match status" value="1"/>
</dbReference>
<dbReference type="Gene3D" id="3.40.50.720">
    <property type="entry name" value="NAD(P)-binding Rossmann-like Domain"/>
    <property type="match status" value="1"/>
</dbReference>
<dbReference type="GO" id="GO:0000166">
    <property type="term" value="F:nucleotide binding"/>
    <property type="evidence" value="ECO:0007669"/>
    <property type="project" value="InterPro"/>
</dbReference>
<feature type="domain" description="Gfo/Idh/MocA-like oxidoreductase N-terminal" evidence="4">
    <location>
        <begin position="87"/>
        <end position="210"/>
    </location>
</feature>
<dbReference type="EMBL" id="JAAEDH010000008">
    <property type="protein sequence ID" value="MBR0655208.1"/>
    <property type="molecule type" value="Genomic_DNA"/>
</dbReference>
<dbReference type="PROSITE" id="PS51318">
    <property type="entry name" value="TAT"/>
    <property type="match status" value="1"/>
</dbReference>
<evidence type="ECO:0000313" key="6">
    <source>
        <dbReference type="EMBL" id="MBR0655208.1"/>
    </source>
</evidence>
<gene>
    <name evidence="6" type="ORF">GXW79_08955</name>
</gene>
<dbReference type="InterPro" id="IPR000683">
    <property type="entry name" value="Gfo/Idh/MocA-like_OxRdtase_N"/>
</dbReference>
<dbReference type="Gene3D" id="3.30.360.10">
    <property type="entry name" value="Dihydrodipicolinate Reductase, domain 2"/>
    <property type="match status" value="1"/>
</dbReference>